<name>A0A1B7NTY7_9EURO</name>
<reference evidence="3 4" key="1">
    <citation type="submission" date="2015-07" db="EMBL/GenBank/DDBJ databases">
        <title>Emmonsia species relationships and genome sequence.</title>
        <authorList>
            <person name="Cuomo C.A."/>
            <person name="Schwartz I.S."/>
            <person name="Kenyon C."/>
            <person name="de Hoog G.S."/>
            <person name="Govender N.P."/>
            <person name="Botha A."/>
            <person name="Moreno L."/>
            <person name="de Vries M."/>
            <person name="Munoz J.F."/>
            <person name="Stielow J.B."/>
        </authorList>
    </citation>
    <scope>NUCLEOTIDE SEQUENCE [LARGE SCALE GENOMIC DNA]</scope>
    <source>
        <strain evidence="3 4">CBS 136260</strain>
    </source>
</reference>
<protein>
    <submittedName>
        <fullName evidence="3">Uncharacterized protein</fullName>
    </submittedName>
</protein>
<feature type="region of interest" description="Disordered" evidence="1">
    <location>
        <begin position="191"/>
        <end position="327"/>
    </location>
</feature>
<gene>
    <name evidence="3" type="ORF">ACJ72_05608</name>
</gene>
<dbReference type="EMBL" id="LGUA01000807">
    <property type="protein sequence ID" value="OAX80067.1"/>
    <property type="molecule type" value="Genomic_DNA"/>
</dbReference>
<evidence type="ECO:0000256" key="1">
    <source>
        <dbReference type="SAM" id="MobiDB-lite"/>
    </source>
</evidence>
<keyword evidence="4" id="KW-1185">Reference proteome</keyword>
<keyword evidence="2" id="KW-1133">Transmembrane helix</keyword>
<proteinExistence type="predicted"/>
<feature type="compositionally biased region" description="Basic and acidic residues" evidence="1">
    <location>
        <begin position="408"/>
        <end position="417"/>
    </location>
</feature>
<feature type="region of interest" description="Disordered" evidence="1">
    <location>
        <begin position="761"/>
        <end position="780"/>
    </location>
</feature>
<keyword evidence="2" id="KW-0812">Transmembrane</keyword>
<feature type="compositionally biased region" description="Basic and acidic residues" evidence="1">
    <location>
        <begin position="137"/>
        <end position="146"/>
    </location>
</feature>
<evidence type="ECO:0000313" key="4">
    <source>
        <dbReference type="Proteomes" id="UP000091918"/>
    </source>
</evidence>
<keyword evidence="2" id="KW-0472">Membrane</keyword>
<feature type="region of interest" description="Disordered" evidence="1">
    <location>
        <begin position="594"/>
        <end position="616"/>
    </location>
</feature>
<accession>A0A1B7NTY7</accession>
<feature type="compositionally biased region" description="Low complexity" evidence="1">
    <location>
        <begin position="235"/>
        <end position="250"/>
    </location>
</feature>
<feature type="compositionally biased region" description="Acidic residues" evidence="1">
    <location>
        <begin position="100"/>
        <end position="112"/>
    </location>
</feature>
<evidence type="ECO:0000313" key="3">
    <source>
        <dbReference type="EMBL" id="OAX80067.1"/>
    </source>
</evidence>
<evidence type="ECO:0000256" key="2">
    <source>
        <dbReference type="SAM" id="Phobius"/>
    </source>
</evidence>
<sequence length="926" mass="102765">MPMLVSRVSSSSIASTKPTILNRREDSVRRKNQRSSSWSAWIPPPLLGQPSDKTSPVRARSLGRRASPDIAPPSGQKDPAEKKGSFRRWGKRKDKKSVTFDEDVGVSLEDFESAPGTVRRQKLSGIGPVPGIFPRMPPDEKRKRVPDPVSRVDFANRDVPATGNKVEGHTSDQGAHREYWSALRRQIEENAKLQGERYQRQATKNGIKEQDNRDHQRTVSRDDQLTARGANPRTGVVSPSVMSGGSSSVSRDSQEDNATLQKWRLKGNEWISLEPNEKSPFPSPSGNEIAQPEFPTNNPSPAGLNPSVSPAERAQNLTKPEDKFVVNMPSAREPTPLEMTTQQIVEFQKAIKRVHHEGEQMLDPDTLPTPRSITPTGISTPPRRFTKNIKEKILGRKRGAKLQSPPLSDKEGPKHDCGNGPAISPNIPVPDTRRTSWSEGNVYRKFSRNEETDRGLAISSQHNKHDLNREPFLGQSTGQREMCAPISLAQSLGCPHCPTPQWMNAQKFPNKKVLGLQEALLNHTANEEEFLGRSQPHYSLTMDQILHDGQTINGPLRIISRRNTKSESLTEGLQKPKVLLGDPLHKVTEQENPSTNITTMTPTSISTSTTLSSPPLEIDPFQLKPGTNPNPITIFEATSVPHSGTYCNHQPCRHWSEASSKSAITLNRRLEENVHHGTGSTLLNRSRNMHGSIPISESLNDCSNAHFTRYSGTDIQNQCYNTTMKIHNAQGTLVTTRLGHSPMDLNVISPIDKGIASQREGVGKEAWKPGPGIANPLTNRRGRPYMQLRDAQVMNRSANGGLLENENSFTLGAVTPTVQFFHYIVREHHTINFLRLAAIQFLTMILHCLKVTLRLCDCCHKFSKTGDLPRAPRNANEARILIIDIGRACIYFAIMVVVFTFLARGLGILATIASWLAWPVKVCGLL</sequence>
<feature type="compositionally biased region" description="Basic and acidic residues" evidence="1">
    <location>
        <begin position="206"/>
        <end position="225"/>
    </location>
</feature>
<organism evidence="3 4">
    <name type="scientific">Emergomyces africanus</name>
    <dbReference type="NCBI Taxonomy" id="1955775"/>
    <lineage>
        <taxon>Eukaryota</taxon>
        <taxon>Fungi</taxon>
        <taxon>Dikarya</taxon>
        <taxon>Ascomycota</taxon>
        <taxon>Pezizomycotina</taxon>
        <taxon>Eurotiomycetes</taxon>
        <taxon>Eurotiomycetidae</taxon>
        <taxon>Onygenales</taxon>
        <taxon>Ajellomycetaceae</taxon>
        <taxon>Emergomyces</taxon>
    </lineage>
</organism>
<feature type="region of interest" description="Disordered" evidence="1">
    <location>
        <begin position="1"/>
        <end position="179"/>
    </location>
</feature>
<dbReference type="Proteomes" id="UP000091918">
    <property type="component" value="Unassembled WGS sequence"/>
</dbReference>
<feature type="compositionally biased region" description="Polar residues" evidence="1">
    <location>
        <begin position="369"/>
        <end position="379"/>
    </location>
</feature>
<dbReference type="OrthoDB" id="5415055at2759"/>
<dbReference type="STRING" id="1658172.A0A1B7NTY7"/>
<feature type="compositionally biased region" description="Polar residues" evidence="1">
    <location>
        <begin position="284"/>
        <end position="300"/>
    </location>
</feature>
<feature type="compositionally biased region" description="Basic residues" evidence="1">
    <location>
        <begin position="85"/>
        <end position="95"/>
    </location>
</feature>
<feature type="transmembrane region" description="Helical" evidence="2">
    <location>
        <begin position="889"/>
        <end position="918"/>
    </location>
</feature>
<dbReference type="AlphaFoldDB" id="A0A1B7NTY7"/>
<feature type="region of interest" description="Disordered" evidence="1">
    <location>
        <begin position="361"/>
        <end position="469"/>
    </location>
</feature>
<comment type="caution">
    <text evidence="3">The sequence shown here is derived from an EMBL/GenBank/DDBJ whole genome shotgun (WGS) entry which is preliminary data.</text>
</comment>
<feature type="compositionally biased region" description="Low complexity" evidence="1">
    <location>
        <begin position="1"/>
        <end position="15"/>
    </location>
</feature>
<feature type="compositionally biased region" description="Basic and acidic residues" evidence="1">
    <location>
        <begin position="166"/>
        <end position="179"/>
    </location>
</feature>